<feature type="transmembrane region" description="Helical" evidence="5">
    <location>
        <begin position="57"/>
        <end position="76"/>
    </location>
</feature>
<keyword evidence="2 5" id="KW-0812">Transmembrane</keyword>
<dbReference type="InterPro" id="IPR051533">
    <property type="entry name" value="WaaL-like"/>
</dbReference>
<evidence type="ECO:0000256" key="4">
    <source>
        <dbReference type="ARBA" id="ARBA00023136"/>
    </source>
</evidence>
<organism evidence="7 8">
    <name type="scientific">Haemophilus influenzae</name>
    <dbReference type="NCBI Taxonomy" id="727"/>
    <lineage>
        <taxon>Bacteria</taxon>
        <taxon>Pseudomonadati</taxon>
        <taxon>Pseudomonadota</taxon>
        <taxon>Gammaproteobacteria</taxon>
        <taxon>Pasteurellales</taxon>
        <taxon>Pasteurellaceae</taxon>
        <taxon>Haemophilus</taxon>
    </lineage>
</organism>
<dbReference type="GO" id="GO:0016020">
    <property type="term" value="C:membrane"/>
    <property type="evidence" value="ECO:0007669"/>
    <property type="project" value="UniProtKB-SubCell"/>
</dbReference>
<protein>
    <submittedName>
        <fullName evidence="7">Lipooligosaccharide biosynthesis protein</fullName>
    </submittedName>
</protein>
<keyword evidence="3 5" id="KW-1133">Transmembrane helix</keyword>
<accession>A0A2X1PKS6</accession>
<evidence type="ECO:0000256" key="2">
    <source>
        <dbReference type="ARBA" id="ARBA00022692"/>
    </source>
</evidence>
<dbReference type="InterPro" id="IPR007016">
    <property type="entry name" value="O-antigen_ligase-rel_domated"/>
</dbReference>
<feature type="domain" description="O-antigen ligase-related" evidence="6">
    <location>
        <begin position="1"/>
        <end position="65"/>
    </location>
</feature>
<gene>
    <name evidence="7" type="primary">rfaL_1</name>
    <name evidence="7" type="ORF">NCTC11872_01789</name>
</gene>
<dbReference type="PANTHER" id="PTHR37422">
    <property type="entry name" value="TEICHURONIC ACID BIOSYNTHESIS PROTEIN TUAE"/>
    <property type="match status" value="1"/>
</dbReference>
<comment type="subcellular location">
    <subcellularLocation>
        <location evidence="1">Membrane</location>
        <topology evidence="1">Multi-pass membrane protein</topology>
    </subcellularLocation>
</comment>
<evidence type="ECO:0000256" key="5">
    <source>
        <dbReference type="SAM" id="Phobius"/>
    </source>
</evidence>
<proteinExistence type="predicted"/>
<dbReference type="PANTHER" id="PTHR37422:SF17">
    <property type="entry name" value="O-ANTIGEN LIGASE"/>
    <property type="match status" value="1"/>
</dbReference>
<evidence type="ECO:0000313" key="7">
    <source>
        <dbReference type="EMBL" id="SPX42161.1"/>
    </source>
</evidence>
<name>A0A2X1PKS6_HAEIF</name>
<sequence>MWENALIAIKEAPIFGHGSNGYEEFRHKQVKSKQMAKTTLNFGSLHNQYLESWVKRGLVGFIALILIILAPIFFFIKNLNTHKFRNKMYLYFRNHTYCFPYILFHKPVILGS</sequence>
<dbReference type="Proteomes" id="UP000249936">
    <property type="component" value="Unassembled WGS sequence"/>
</dbReference>
<reference evidence="7 8" key="1">
    <citation type="submission" date="2018-06" db="EMBL/GenBank/DDBJ databases">
        <authorList>
            <consortium name="Pathogen Informatics"/>
            <person name="Doyle S."/>
        </authorList>
    </citation>
    <scope>NUCLEOTIDE SEQUENCE [LARGE SCALE GENOMIC DNA]</scope>
    <source>
        <strain evidence="7 8">NCTC11872</strain>
    </source>
</reference>
<evidence type="ECO:0000256" key="3">
    <source>
        <dbReference type="ARBA" id="ARBA00022989"/>
    </source>
</evidence>
<keyword evidence="4 5" id="KW-0472">Membrane</keyword>
<dbReference type="Pfam" id="PF04932">
    <property type="entry name" value="Wzy_C"/>
    <property type="match status" value="1"/>
</dbReference>
<dbReference type="AlphaFoldDB" id="A0A2X1PKS6"/>
<evidence type="ECO:0000256" key="1">
    <source>
        <dbReference type="ARBA" id="ARBA00004141"/>
    </source>
</evidence>
<dbReference type="EMBL" id="UASK01000006">
    <property type="protein sequence ID" value="SPX42161.1"/>
    <property type="molecule type" value="Genomic_DNA"/>
</dbReference>
<evidence type="ECO:0000313" key="8">
    <source>
        <dbReference type="Proteomes" id="UP000249936"/>
    </source>
</evidence>
<evidence type="ECO:0000259" key="6">
    <source>
        <dbReference type="Pfam" id="PF04932"/>
    </source>
</evidence>